<feature type="compositionally biased region" description="Basic and acidic residues" evidence="3">
    <location>
        <begin position="512"/>
        <end position="521"/>
    </location>
</feature>
<dbReference type="SUPFAM" id="SSF109604">
    <property type="entry name" value="HD-domain/PDEase-like"/>
    <property type="match status" value="2"/>
</dbReference>
<name>A0AAD3DDK1_9STRA</name>
<evidence type="ECO:0000256" key="3">
    <source>
        <dbReference type="SAM" id="MobiDB-lite"/>
    </source>
</evidence>
<dbReference type="Gene3D" id="1.10.1300.10">
    <property type="entry name" value="3'5'-cyclic nucleotide phosphodiesterase, catalytic domain"/>
    <property type="match status" value="2"/>
</dbReference>
<evidence type="ECO:0000313" key="6">
    <source>
        <dbReference type="Proteomes" id="UP001054902"/>
    </source>
</evidence>
<keyword evidence="6" id="KW-1185">Reference proteome</keyword>
<accession>A0AAD3DDK1</accession>
<evidence type="ECO:0000313" key="5">
    <source>
        <dbReference type="EMBL" id="GFH61326.1"/>
    </source>
</evidence>
<evidence type="ECO:0000256" key="1">
    <source>
        <dbReference type="ARBA" id="ARBA00022723"/>
    </source>
</evidence>
<dbReference type="SMART" id="SM00471">
    <property type="entry name" value="HDc"/>
    <property type="match status" value="1"/>
</dbReference>
<dbReference type="Pfam" id="PF00233">
    <property type="entry name" value="PDEase_I"/>
    <property type="match status" value="1"/>
</dbReference>
<gene>
    <name evidence="5" type="ORF">CTEN210_17802</name>
</gene>
<dbReference type="PROSITE" id="PS51845">
    <property type="entry name" value="PDEASE_I_2"/>
    <property type="match status" value="1"/>
</dbReference>
<dbReference type="GO" id="GO:0004114">
    <property type="term" value="F:3',5'-cyclic-nucleotide phosphodiesterase activity"/>
    <property type="evidence" value="ECO:0007669"/>
    <property type="project" value="InterPro"/>
</dbReference>
<keyword evidence="2" id="KW-0378">Hydrolase</keyword>
<dbReference type="AlphaFoldDB" id="A0AAD3DDK1"/>
<organism evidence="5 6">
    <name type="scientific">Chaetoceros tenuissimus</name>
    <dbReference type="NCBI Taxonomy" id="426638"/>
    <lineage>
        <taxon>Eukaryota</taxon>
        <taxon>Sar</taxon>
        <taxon>Stramenopiles</taxon>
        <taxon>Ochrophyta</taxon>
        <taxon>Bacillariophyta</taxon>
        <taxon>Coscinodiscophyceae</taxon>
        <taxon>Chaetocerotophycidae</taxon>
        <taxon>Chaetocerotales</taxon>
        <taxon>Chaetocerotaceae</taxon>
        <taxon>Chaetoceros</taxon>
    </lineage>
</organism>
<feature type="region of interest" description="Disordered" evidence="3">
    <location>
        <begin position="377"/>
        <end position="396"/>
    </location>
</feature>
<evidence type="ECO:0000259" key="4">
    <source>
        <dbReference type="PROSITE" id="PS51845"/>
    </source>
</evidence>
<dbReference type="GO" id="GO:0046872">
    <property type="term" value="F:metal ion binding"/>
    <property type="evidence" value="ECO:0007669"/>
    <property type="project" value="UniProtKB-KW"/>
</dbReference>
<dbReference type="InterPro" id="IPR036971">
    <property type="entry name" value="PDEase_catalytic_dom_sf"/>
</dbReference>
<sequence>MDEADGARKQPPSLMETIELGLELSSHSWADMNNPGNRIEDVDLLADRILAIMLIRIIGVLSKRGETPNLPEFPDYSTSTICHTLIDYCNKNQQQVLQDSSDEIKEEKGDGLPSTEILIWPEAIQDTVISQLYDYISQILEGYRGVSYHNRDHAYHVFMSAHKLLDMVLCEYDYSGMISCSPIRKPNRITYGLKADPLTQLAFLFSALVHDVDHTGVSNRQLVLECDELAILYNDQSVAEQRSLAIAFSLLMKDCFDDLRTVIFIESAEYMKFRKLVIDIVLCTDIASPERVQIVKSKWKEAFGEKPKQQNILMMPPREEDDFSRASLRSASIGSQRRTTVLRNSGCKRIEEIEFSNNSQISTGHDRLENPLSLENVASNDNAEPPSRSDLAPQKSLTFAEVKKRNEWKTAPLAKEVKDQVSHKLVRSFFRHRGSISFGSRSGRIISKRSSAQSDDQKESIQQFRAELEKIKQRKKKISKMQSFRKSLRKLKPNRRKRKKKKNPDESLASVHETKEIENEGVKTAKSSVSIKSAQNGIDKTIDEETKEAKLLVANNEDKKEDFLLPEGLLEKKLKTKKSSCGEMDKIKGLLNQYEDDLSVSSEYSNDSSVFVQATGKRSSLDTKRKIYHKSASMEEPSLSTSEHKIQIKRTMLRRSSSHTDRNTLRRQSRRFTEPPNLFLDRKKFHFRLGIRRALDLSGNQIDPYKASKNESLEQDQDENDEFKVIVILEQLMKAADVAANMQGWETMVAWCKRLFFEQKKCFDDGRGPNPVVEWHENQIAFFESYTMPLACRVAETGVLELDHANLLVNGVRQNNIRWMIEGRLVLEKMKKEFDELADKKIKAEKEERRKRSNTVI</sequence>
<dbReference type="InterPro" id="IPR002073">
    <property type="entry name" value="PDEase_catalytic_dom"/>
</dbReference>
<feature type="region of interest" description="Disordered" evidence="3">
    <location>
        <begin position="475"/>
        <end position="521"/>
    </location>
</feature>
<protein>
    <recommendedName>
        <fullName evidence="4">PDEase domain-containing protein</fullName>
    </recommendedName>
</protein>
<evidence type="ECO:0000256" key="2">
    <source>
        <dbReference type="ARBA" id="ARBA00022801"/>
    </source>
</evidence>
<dbReference type="PANTHER" id="PTHR11347">
    <property type="entry name" value="CYCLIC NUCLEOTIDE PHOSPHODIESTERASE"/>
    <property type="match status" value="1"/>
</dbReference>
<proteinExistence type="predicted"/>
<dbReference type="InterPro" id="IPR003607">
    <property type="entry name" value="HD/PDEase_dom"/>
</dbReference>
<comment type="caution">
    <text evidence="5">The sequence shown here is derived from an EMBL/GenBank/DDBJ whole genome shotgun (WGS) entry which is preliminary data.</text>
</comment>
<dbReference type="GO" id="GO:0007165">
    <property type="term" value="P:signal transduction"/>
    <property type="evidence" value="ECO:0007669"/>
    <property type="project" value="InterPro"/>
</dbReference>
<feature type="domain" description="PDEase" evidence="4">
    <location>
        <begin position="135"/>
        <end position="287"/>
    </location>
</feature>
<dbReference type="Proteomes" id="UP001054902">
    <property type="component" value="Unassembled WGS sequence"/>
</dbReference>
<reference evidence="5 6" key="1">
    <citation type="journal article" date="2021" name="Sci. Rep.">
        <title>The genome of the diatom Chaetoceros tenuissimus carries an ancient integrated fragment of an extant virus.</title>
        <authorList>
            <person name="Hongo Y."/>
            <person name="Kimura K."/>
            <person name="Takaki Y."/>
            <person name="Yoshida Y."/>
            <person name="Baba S."/>
            <person name="Kobayashi G."/>
            <person name="Nagasaki K."/>
            <person name="Hano T."/>
            <person name="Tomaru Y."/>
        </authorList>
    </citation>
    <scope>NUCLEOTIDE SEQUENCE [LARGE SCALE GENOMIC DNA]</scope>
    <source>
        <strain evidence="5 6">NIES-3715</strain>
    </source>
</reference>
<keyword evidence="1" id="KW-0479">Metal-binding</keyword>
<feature type="compositionally biased region" description="Basic residues" evidence="3">
    <location>
        <begin position="486"/>
        <end position="502"/>
    </location>
</feature>
<dbReference type="EMBL" id="BLLK01000074">
    <property type="protein sequence ID" value="GFH61326.1"/>
    <property type="molecule type" value="Genomic_DNA"/>
</dbReference>